<dbReference type="Pfam" id="PF02581">
    <property type="entry name" value="TMP-TENI"/>
    <property type="match status" value="1"/>
</dbReference>
<dbReference type="InterPro" id="IPR036206">
    <property type="entry name" value="ThiamineP_synth_sf"/>
</dbReference>
<evidence type="ECO:0000256" key="5">
    <source>
        <dbReference type="ARBA" id="ARBA00022723"/>
    </source>
</evidence>
<dbReference type="UniPathway" id="UPA00060">
    <property type="reaction ID" value="UER00141"/>
</dbReference>
<organism evidence="12">
    <name type="scientific">marine metagenome</name>
    <dbReference type="NCBI Taxonomy" id="408172"/>
    <lineage>
        <taxon>unclassified sequences</taxon>
        <taxon>metagenomes</taxon>
        <taxon>ecological metagenomes</taxon>
    </lineage>
</organism>
<comment type="catalytic activity">
    <reaction evidence="10">
        <text>2-[(2R,5Z)-2-carboxy-4-methylthiazol-5(2H)-ylidene]ethyl phosphate + 4-amino-2-methyl-5-(diphosphooxymethyl)pyrimidine + 2 H(+) = thiamine phosphate + CO2 + diphosphate</text>
        <dbReference type="Rhea" id="RHEA:47844"/>
        <dbReference type="ChEBI" id="CHEBI:15378"/>
        <dbReference type="ChEBI" id="CHEBI:16526"/>
        <dbReference type="ChEBI" id="CHEBI:33019"/>
        <dbReference type="ChEBI" id="CHEBI:37575"/>
        <dbReference type="ChEBI" id="CHEBI:57841"/>
        <dbReference type="ChEBI" id="CHEBI:62899"/>
        <dbReference type="EC" id="2.5.1.3"/>
    </reaction>
</comment>
<evidence type="ECO:0000256" key="9">
    <source>
        <dbReference type="ARBA" id="ARBA00047851"/>
    </source>
</evidence>
<dbReference type="InterPro" id="IPR022998">
    <property type="entry name" value="ThiamineP_synth_TenI"/>
</dbReference>
<dbReference type="PANTHER" id="PTHR20857:SF15">
    <property type="entry name" value="THIAMINE-PHOSPHATE SYNTHASE"/>
    <property type="match status" value="1"/>
</dbReference>
<dbReference type="PANTHER" id="PTHR20857">
    <property type="entry name" value="THIAMINE-PHOSPHATE PYROPHOSPHORYLASE"/>
    <property type="match status" value="1"/>
</dbReference>
<comment type="catalytic activity">
    <reaction evidence="8">
        <text>4-methyl-5-(2-phosphooxyethyl)-thiazole + 4-amino-2-methyl-5-(diphosphooxymethyl)pyrimidine + H(+) = thiamine phosphate + diphosphate</text>
        <dbReference type="Rhea" id="RHEA:22328"/>
        <dbReference type="ChEBI" id="CHEBI:15378"/>
        <dbReference type="ChEBI" id="CHEBI:33019"/>
        <dbReference type="ChEBI" id="CHEBI:37575"/>
        <dbReference type="ChEBI" id="CHEBI:57841"/>
        <dbReference type="ChEBI" id="CHEBI:58296"/>
        <dbReference type="EC" id="2.5.1.3"/>
    </reaction>
</comment>
<name>A0A382TNW4_9ZZZZ</name>
<dbReference type="AlphaFoldDB" id="A0A382TNW4"/>
<dbReference type="GO" id="GO:0009229">
    <property type="term" value="P:thiamine diphosphate biosynthetic process"/>
    <property type="evidence" value="ECO:0007669"/>
    <property type="project" value="UniProtKB-UniPathway"/>
</dbReference>
<dbReference type="EMBL" id="UINC01137860">
    <property type="protein sequence ID" value="SVD23455.1"/>
    <property type="molecule type" value="Genomic_DNA"/>
</dbReference>
<accession>A0A382TNW4</accession>
<dbReference type="GO" id="GO:0046872">
    <property type="term" value="F:metal ion binding"/>
    <property type="evidence" value="ECO:0007669"/>
    <property type="project" value="UniProtKB-KW"/>
</dbReference>
<dbReference type="HAMAP" id="MF_00097">
    <property type="entry name" value="TMP_synthase"/>
    <property type="match status" value="1"/>
</dbReference>
<dbReference type="CDD" id="cd00564">
    <property type="entry name" value="TMP_TenI"/>
    <property type="match status" value="1"/>
</dbReference>
<evidence type="ECO:0000256" key="6">
    <source>
        <dbReference type="ARBA" id="ARBA00022842"/>
    </source>
</evidence>
<comment type="catalytic activity">
    <reaction evidence="9">
        <text>2-(2-carboxy-4-methylthiazol-5-yl)ethyl phosphate + 4-amino-2-methyl-5-(diphosphooxymethyl)pyrimidine + 2 H(+) = thiamine phosphate + CO2 + diphosphate</text>
        <dbReference type="Rhea" id="RHEA:47848"/>
        <dbReference type="ChEBI" id="CHEBI:15378"/>
        <dbReference type="ChEBI" id="CHEBI:16526"/>
        <dbReference type="ChEBI" id="CHEBI:33019"/>
        <dbReference type="ChEBI" id="CHEBI:37575"/>
        <dbReference type="ChEBI" id="CHEBI:57841"/>
        <dbReference type="ChEBI" id="CHEBI:62890"/>
        <dbReference type="EC" id="2.5.1.3"/>
    </reaction>
</comment>
<evidence type="ECO:0000256" key="4">
    <source>
        <dbReference type="ARBA" id="ARBA00022679"/>
    </source>
</evidence>
<gene>
    <name evidence="12" type="ORF">METZ01_LOCUS376309</name>
</gene>
<evidence type="ECO:0000256" key="2">
    <source>
        <dbReference type="ARBA" id="ARBA00005165"/>
    </source>
</evidence>
<dbReference type="SUPFAM" id="SSF51391">
    <property type="entry name" value="Thiamin phosphate synthase"/>
    <property type="match status" value="1"/>
</dbReference>
<evidence type="ECO:0000256" key="10">
    <source>
        <dbReference type="ARBA" id="ARBA00047883"/>
    </source>
</evidence>
<dbReference type="InterPro" id="IPR013785">
    <property type="entry name" value="Aldolase_TIM"/>
</dbReference>
<dbReference type="Gene3D" id="3.20.20.70">
    <property type="entry name" value="Aldolase class I"/>
    <property type="match status" value="1"/>
</dbReference>
<dbReference type="GO" id="GO:0005737">
    <property type="term" value="C:cytoplasm"/>
    <property type="evidence" value="ECO:0007669"/>
    <property type="project" value="TreeGrafter"/>
</dbReference>
<evidence type="ECO:0000256" key="1">
    <source>
        <dbReference type="ARBA" id="ARBA00001946"/>
    </source>
</evidence>
<dbReference type="EC" id="2.5.1.3" evidence="3"/>
<evidence type="ECO:0000256" key="3">
    <source>
        <dbReference type="ARBA" id="ARBA00012830"/>
    </source>
</evidence>
<proteinExistence type="inferred from homology"/>
<evidence type="ECO:0000313" key="12">
    <source>
        <dbReference type="EMBL" id="SVD23455.1"/>
    </source>
</evidence>
<evidence type="ECO:0000256" key="8">
    <source>
        <dbReference type="ARBA" id="ARBA00047334"/>
    </source>
</evidence>
<keyword evidence="4" id="KW-0808">Transferase</keyword>
<keyword evidence="6" id="KW-0460">Magnesium</keyword>
<evidence type="ECO:0000259" key="11">
    <source>
        <dbReference type="Pfam" id="PF02581"/>
    </source>
</evidence>
<comment type="pathway">
    <text evidence="2">Cofactor biosynthesis; thiamine diphosphate biosynthesis; thiamine phosphate from 4-amino-2-methyl-5-diphosphomethylpyrimidine and 4-methyl-5-(2-phosphoethyl)-thiazole: step 1/1.</text>
</comment>
<comment type="cofactor">
    <cofactor evidence="1">
        <name>Mg(2+)</name>
        <dbReference type="ChEBI" id="CHEBI:18420"/>
    </cofactor>
</comment>
<keyword evidence="5" id="KW-0479">Metal-binding</keyword>
<feature type="domain" description="Thiamine phosphate synthase/TenI" evidence="11">
    <location>
        <begin position="8"/>
        <end position="189"/>
    </location>
</feature>
<protein>
    <recommendedName>
        <fullName evidence="3">thiamine phosphate synthase</fullName>
        <ecNumber evidence="3">2.5.1.3</ecNumber>
    </recommendedName>
</protein>
<dbReference type="GO" id="GO:0004789">
    <property type="term" value="F:thiamine-phosphate diphosphorylase activity"/>
    <property type="evidence" value="ECO:0007669"/>
    <property type="project" value="UniProtKB-EC"/>
</dbReference>
<dbReference type="InterPro" id="IPR034291">
    <property type="entry name" value="TMP_synthase"/>
</dbReference>
<sequence>MSNNGCKLYLITPEIMEPNVFSAHLAAAIDAGNVACVQLRVKNASRDWLARTIEILRPTVQDRDVAFILNDDPELAANTGCDGVHVGQSDTSYEKTRALVGKDAIVGVTCLDSIDLAMRAAEQGANYVAFGAFFETKTKVSKGHPSSDILTTWNTITTIPCVAIGGIKPENCATLVSAGAHFLAVVSAVWDHPLGPSAAIKEFNKNIQSSEN</sequence>
<dbReference type="GO" id="GO:0009228">
    <property type="term" value="P:thiamine biosynthetic process"/>
    <property type="evidence" value="ECO:0007669"/>
    <property type="project" value="UniProtKB-KW"/>
</dbReference>
<evidence type="ECO:0000256" key="7">
    <source>
        <dbReference type="ARBA" id="ARBA00022977"/>
    </source>
</evidence>
<reference evidence="12" key="1">
    <citation type="submission" date="2018-05" db="EMBL/GenBank/DDBJ databases">
        <authorList>
            <person name="Lanie J.A."/>
            <person name="Ng W.-L."/>
            <person name="Kazmierczak K.M."/>
            <person name="Andrzejewski T.M."/>
            <person name="Davidsen T.M."/>
            <person name="Wayne K.J."/>
            <person name="Tettelin H."/>
            <person name="Glass J.I."/>
            <person name="Rusch D."/>
            <person name="Podicherti R."/>
            <person name="Tsui H.-C.T."/>
            <person name="Winkler M.E."/>
        </authorList>
    </citation>
    <scope>NUCLEOTIDE SEQUENCE</scope>
</reference>
<dbReference type="NCBIfam" id="TIGR00693">
    <property type="entry name" value="thiE"/>
    <property type="match status" value="1"/>
</dbReference>
<keyword evidence="7" id="KW-0784">Thiamine biosynthesis</keyword>